<dbReference type="AlphaFoldDB" id="A0A0K1T416"/>
<dbReference type="PATRIC" id="fig|43687.5.peg.2265"/>
<evidence type="ECO:0000313" key="4">
    <source>
        <dbReference type="EMBL" id="AKV81772.1"/>
    </source>
</evidence>
<dbReference type="EMBL" id="CP012173">
    <property type="protein sequence ID" value="AKV77277.1"/>
    <property type="molecule type" value="Genomic_DNA"/>
</dbReference>
<evidence type="ECO:0000313" key="2">
    <source>
        <dbReference type="EMBL" id="AKV77277.1"/>
    </source>
</evidence>
<evidence type="ECO:0000313" key="5">
    <source>
        <dbReference type="Proteomes" id="UP000061362"/>
    </source>
</evidence>
<sequence length="107" mass="11832">MSGPLFYFYHQISSTQKSTVNSVINNEILSSEMKIRIIKIGNFSNDIFLFNYGKINVHIESVIVDGKIIETNQELSAGTMISLSSLVGNVTVTGPLIINANGQYFIE</sequence>
<proteinExistence type="predicted"/>
<reference evidence="5 6" key="1">
    <citation type="journal article" date="2015" name="Genome Announc.">
        <title>Complete Genome Sequences of Evolved Arsenate-Resistant Metallosphaera sedula Strains.</title>
        <authorList>
            <person name="Ai C."/>
            <person name="McCarthy S."/>
            <person name="Schackwitz W."/>
            <person name="Martin J."/>
            <person name="Lipzen A."/>
            <person name="Blum P."/>
        </authorList>
    </citation>
    <scope>NUCLEOTIDE SEQUENCE [LARGE SCALE GENOMIC DNA]</scope>
    <source>
        <strain evidence="3 6">ARS120-1</strain>
        <strain evidence="4 5">ARS120-2</strain>
        <strain evidence="1 8">ARS50-1</strain>
        <strain evidence="2 7">ARS50-2</strain>
    </source>
</reference>
<dbReference type="EMBL" id="CP012175">
    <property type="protein sequence ID" value="AKV81772.1"/>
    <property type="molecule type" value="Genomic_DNA"/>
</dbReference>
<dbReference type="Proteomes" id="UP000068832">
    <property type="component" value="Chromosome"/>
</dbReference>
<dbReference type="Proteomes" id="UP000062398">
    <property type="component" value="Chromosome"/>
</dbReference>
<dbReference type="NCBIfam" id="NF046074">
    <property type="entry name" value="UpsB"/>
    <property type="match status" value="1"/>
</dbReference>
<name>A0A0K1T416_9CREN</name>
<evidence type="ECO:0000313" key="3">
    <source>
        <dbReference type="EMBL" id="AKV79527.1"/>
    </source>
</evidence>
<dbReference type="Proteomes" id="UP000062475">
    <property type="component" value="Chromosome"/>
</dbReference>
<evidence type="ECO:0000313" key="1">
    <source>
        <dbReference type="EMBL" id="AKV75039.1"/>
    </source>
</evidence>
<accession>A0A0K1T416</accession>
<protein>
    <submittedName>
        <fullName evidence="4">Uncharacterized protein</fullName>
    </submittedName>
</protein>
<dbReference type="EMBL" id="CP012174">
    <property type="protein sequence ID" value="AKV79527.1"/>
    <property type="molecule type" value="Genomic_DNA"/>
</dbReference>
<dbReference type="Proteomes" id="UP000061362">
    <property type="component" value="Chromosome"/>
</dbReference>
<evidence type="ECO:0000313" key="8">
    <source>
        <dbReference type="Proteomes" id="UP000068832"/>
    </source>
</evidence>
<organism evidence="4 5">
    <name type="scientific">Metallosphaera sedula</name>
    <dbReference type="NCBI Taxonomy" id="43687"/>
    <lineage>
        <taxon>Archaea</taxon>
        <taxon>Thermoproteota</taxon>
        <taxon>Thermoprotei</taxon>
        <taxon>Sulfolobales</taxon>
        <taxon>Sulfolobaceae</taxon>
        <taxon>Metallosphaera</taxon>
    </lineage>
</organism>
<evidence type="ECO:0000313" key="7">
    <source>
        <dbReference type="Proteomes" id="UP000062475"/>
    </source>
</evidence>
<gene>
    <name evidence="1" type="ORF">MsedA_2157</name>
    <name evidence="2" type="ORF">MsedB_2159</name>
    <name evidence="3" type="ORF">MsedC_2157</name>
    <name evidence="4" type="ORF">MsedD_2158</name>
</gene>
<evidence type="ECO:0000313" key="6">
    <source>
        <dbReference type="Proteomes" id="UP000062398"/>
    </source>
</evidence>
<dbReference type="EMBL" id="CP012172">
    <property type="protein sequence ID" value="AKV75039.1"/>
    <property type="molecule type" value="Genomic_DNA"/>
</dbReference>